<organism evidence="10 11">
    <name type="scientific">Bradyrhizobium arachidis</name>
    <dbReference type="NCBI Taxonomy" id="858423"/>
    <lineage>
        <taxon>Bacteria</taxon>
        <taxon>Pseudomonadati</taxon>
        <taxon>Pseudomonadota</taxon>
        <taxon>Alphaproteobacteria</taxon>
        <taxon>Hyphomicrobiales</taxon>
        <taxon>Nitrobacteraceae</taxon>
        <taxon>Bradyrhizobium</taxon>
    </lineage>
</organism>
<evidence type="ECO:0000259" key="9">
    <source>
        <dbReference type="PROSITE" id="PS50885"/>
    </source>
</evidence>
<dbReference type="SMART" id="SM00283">
    <property type="entry name" value="MA"/>
    <property type="match status" value="1"/>
</dbReference>
<feature type="transmembrane region" description="Helical" evidence="6">
    <location>
        <begin position="35"/>
        <end position="58"/>
    </location>
</feature>
<comment type="similarity">
    <text evidence="4">Belongs to the methyl-accepting chemotaxis (MCP) protein family.</text>
</comment>
<protein>
    <submittedName>
        <fullName evidence="10">Methyl-accepting chemotaxis protein</fullName>
    </submittedName>
</protein>
<dbReference type="PROSITE" id="PS50192">
    <property type="entry name" value="T_SNARE"/>
    <property type="match status" value="1"/>
</dbReference>
<feature type="domain" description="HAMP" evidence="9">
    <location>
        <begin position="322"/>
        <end position="375"/>
    </location>
</feature>
<dbReference type="GO" id="GO:0007165">
    <property type="term" value="P:signal transduction"/>
    <property type="evidence" value="ECO:0007669"/>
    <property type="project" value="UniProtKB-KW"/>
</dbReference>
<evidence type="ECO:0000256" key="6">
    <source>
        <dbReference type="SAM" id="Phobius"/>
    </source>
</evidence>
<comment type="subcellular location">
    <subcellularLocation>
        <location evidence="1">Cell inner membrane</location>
        <topology evidence="1">Multi-pass membrane protein</topology>
    </subcellularLocation>
</comment>
<keyword evidence="6" id="KW-0812">Transmembrane</keyword>
<evidence type="ECO:0000256" key="2">
    <source>
        <dbReference type="ARBA" id="ARBA00022519"/>
    </source>
</evidence>
<dbReference type="SUPFAM" id="SSF158472">
    <property type="entry name" value="HAMP domain-like"/>
    <property type="match status" value="1"/>
</dbReference>
<keyword evidence="6" id="KW-1133">Transmembrane helix</keyword>
<dbReference type="Gene3D" id="1.10.287.950">
    <property type="entry name" value="Methyl-accepting chemotaxis protein"/>
    <property type="match status" value="1"/>
</dbReference>
<sequence>MISYSIGSLMTAPTIAKRLRSTVLRRFRPSLRTQIVFLGIAGVLVTGATCVAGLNYLAKAQSEVSESANLRAHLTSLSQAFLESQQLALEFLRRRDEAVVARQAEGINNALADLGQIEERAASSSEGDPLRDVKFLRAGINLYATRFNNVVSAQRVLGLTENDGLQGKLREAVHQAEARLAHFNEPHLTMLILMMRRHEKDFMLRHEERYGDELEKRVVEFEAALAASELAPESKRELKKLVASYRSSFLAFLVSQQALDDQVDDLVQIYGRNRPFLLKAIAGADARASSAEERASRLREALGWAIGLATLGIGFVAVLVGQKLARLIIRMSEAMRQLAAGQFDVTLPGLGRSDEIGDMAQAMEAFKVRSKEKLQEELAANQEQDRVAAKRRKAELGELAGTFERAVSSVIDTMSSASTELEASARELTETAQLTREISDNVASASEEASANVQLVAAATEEMMASASEIGRQVARSTEIAHEAVRQAEETDRRMKQLSAAATKVGGVVDLIAAIARQTNLLALNATIEAARAGGAGRGFAVVALEVKSLATQTANATVEIGQQIADIQAATLESASAITNIGNSISRISQIASAIAAATDQQGAVTKDIAQNIQHAAAMSMTVAGNIRQVAQKAFITGASSSQVLRSANVLARTSHHLKSEADHFLTGIRS</sequence>
<evidence type="ECO:0000259" key="7">
    <source>
        <dbReference type="PROSITE" id="PS50111"/>
    </source>
</evidence>
<dbReference type="PANTHER" id="PTHR32089:SF112">
    <property type="entry name" value="LYSOZYME-LIKE PROTEIN-RELATED"/>
    <property type="match status" value="1"/>
</dbReference>
<dbReference type="InterPro" id="IPR032255">
    <property type="entry name" value="HBM"/>
</dbReference>
<dbReference type="Proteomes" id="UP000594015">
    <property type="component" value="Chromosome"/>
</dbReference>
<proteinExistence type="inferred from homology"/>
<reference evidence="10 11" key="1">
    <citation type="submission" date="2018-06" db="EMBL/GenBank/DDBJ databases">
        <title>Comparative genomics of Bradyrhizobium nodulating Arachidis hypogaea.</title>
        <authorList>
            <person name="Li Y."/>
        </authorList>
    </citation>
    <scope>NUCLEOTIDE SEQUENCE [LARGE SCALE GENOMIC DNA]</scope>
    <source>
        <strain evidence="10 11">CCBAU 051107</strain>
    </source>
</reference>
<keyword evidence="2" id="KW-1003">Cell membrane</keyword>
<evidence type="ECO:0000313" key="10">
    <source>
        <dbReference type="EMBL" id="QOZ66826.1"/>
    </source>
</evidence>
<keyword evidence="2" id="KW-0997">Cell inner membrane</keyword>
<dbReference type="AlphaFoldDB" id="A0AAE7NM74"/>
<dbReference type="KEGG" id="barh:WN72_11265"/>
<dbReference type="GO" id="GO:0006935">
    <property type="term" value="P:chemotaxis"/>
    <property type="evidence" value="ECO:0007669"/>
    <property type="project" value="InterPro"/>
</dbReference>
<dbReference type="Pfam" id="PF00672">
    <property type="entry name" value="HAMP"/>
    <property type="match status" value="1"/>
</dbReference>
<keyword evidence="3 5" id="KW-0807">Transducer</keyword>
<dbReference type="Gene3D" id="1.10.8.500">
    <property type="entry name" value="HAMP domain in histidine kinase"/>
    <property type="match status" value="1"/>
</dbReference>
<dbReference type="InterPro" id="IPR000727">
    <property type="entry name" value="T_SNARE_dom"/>
</dbReference>
<dbReference type="PROSITE" id="PS50885">
    <property type="entry name" value="HAMP"/>
    <property type="match status" value="1"/>
</dbReference>
<dbReference type="GO" id="GO:0005886">
    <property type="term" value="C:plasma membrane"/>
    <property type="evidence" value="ECO:0007669"/>
    <property type="project" value="UniProtKB-SubCell"/>
</dbReference>
<dbReference type="CDD" id="cd06225">
    <property type="entry name" value="HAMP"/>
    <property type="match status" value="1"/>
</dbReference>
<evidence type="ECO:0000256" key="3">
    <source>
        <dbReference type="ARBA" id="ARBA00023224"/>
    </source>
</evidence>
<dbReference type="GO" id="GO:0004888">
    <property type="term" value="F:transmembrane signaling receptor activity"/>
    <property type="evidence" value="ECO:0007669"/>
    <property type="project" value="InterPro"/>
</dbReference>
<name>A0AAE7NM74_9BRAD</name>
<evidence type="ECO:0000256" key="1">
    <source>
        <dbReference type="ARBA" id="ARBA00004429"/>
    </source>
</evidence>
<dbReference type="InterPro" id="IPR004090">
    <property type="entry name" value="Chemotax_Me-accpt_rcpt"/>
</dbReference>
<feature type="domain" description="Methyl-accepting transducer" evidence="7">
    <location>
        <begin position="417"/>
        <end position="653"/>
    </location>
</feature>
<accession>A0AAE7NM74</accession>
<gene>
    <name evidence="10" type="ORF">WN72_11265</name>
</gene>
<evidence type="ECO:0000313" key="11">
    <source>
        <dbReference type="Proteomes" id="UP000594015"/>
    </source>
</evidence>
<keyword evidence="6" id="KW-0472">Membrane</keyword>
<dbReference type="SMART" id="SM01358">
    <property type="entry name" value="HBM"/>
    <property type="match status" value="1"/>
</dbReference>
<feature type="domain" description="T-SNARE coiled-coil homology" evidence="8">
    <location>
        <begin position="569"/>
        <end position="631"/>
    </location>
</feature>
<feature type="transmembrane region" description="Helical" evidence="6">
    <location>
        <begin position="301"/>
        <end position="321"/>
    </location>
</feature>
<dbReference type="EMBL" id="CP030050">
    <property type="protein sequence ID" value="QOZ66826.1"/>
    <property type="molecule type" value="Genomic_DNA"/>
</dbReference>
<dbReference type="PANTHER" id="PTHR32089">
    <property type="entry name" value="METHYL-ACCEPTING CHEMOTAXIS PROTEIN MCPB"/>
    <property type="match status" value="1"/>
</dbReference>
<dbReference type="PRINTS" id="PR00260">
    <property type="entry name" value="CHEMTRNSDUCR"/>
</dbReference>
<dbReference type="InterPro" id="IPR003660">
    <property type="entry name" value="HAMP_dom"/>
</dbReference>
<dbReference type="SUPFAM" id="SSF58104">
    <property type="entry name" value="Methyl-accepting chemotaxis protein (MCP) signaling domain"/>
    <property type="match status" value="1"/>
</dbReference>
<dbReference type="SMART" id="SM00304">
    <property type="entry name" value="HAMP"/>
    <property type="match status" value="1"/>
</dbReference>
<evidence type="ECO:0000256" key="4">
    <source>
        <dbReference type="ARBA" id="ARBA00029447"/>
    </source>
</evidence>
<dbReference type="PROSITE" id="PS50111">
    <property type="entry name" value="CHEMOTAXIS_TRANSDUC_2"/>
    <property type="match status" value="1"/>
</dbReference>
<evidence type="ECO:0000256" key="5">
    <source>
        <dbReference type="PROSITE-ProRule" id="PRU00284"/>
    </source>
</evidence>
<dbReference type="Pfam" id="PF00015">
    <property type="entry name" value="MCPsignal"/>
    <property type="match status" value="1"/>
</dbReference>
<dbReference type="InterPro" id="IPR004089">
    <property type="entry name" value="MCPsignal_dom"/>
</dbReference>
<evidence type="ECO:0000259" key="8">
    <source>
        <dbReference type="PROSITE" id="PS50192"/>
    </source>
</evidence>